<proteinExistence type="predicted"/>
<comment type="caution">
    <text evidence="1">The sequence shown here is derived from an EMBL/GenBank/DDBJ whole genome shotgun (WGS) entry which is preliminary data.</text>
</comment>
<evidence type="ECO:0000313" key="2">
    <source>
        <dbReference type="Proteomes" id="UP001154282"/>
    </source>
</evidence>
<name>A0AAV0MEB8_9ROSI</name>
<evidence type="ECO:0000313" key="1">
    <source>
        <dbReference type="EMBL" id="CAI0444760.1"/>
    </source>
</evidence>
<accession>A0AAV0MEB8</accession>
<feature type="non-terminal residue" evidence="1">
    <location>
        <position position="1"/>
    </location>
</feature>
<organism evidence="1 2">
    <name type="scientific">Linum tenue</name>
    <dbReference type="NCBI Taxonomy" id="586396"/>
    <lineage>
        <taxon>Eukaryota</taxon>
        <taxon>Viridiplantae</taxon>
        <taxon>Streptophyta</taxon>
        <taxon>Embryophyta</taxon>
        <taxon>Tracheophyta</taxon>
        <taxon>Spermatophyta</taxon>
        <taxon>Magnoliopsida</taxon>
        <taxon>eudicotyledons</taxon>
        <taxon>Gunneridae</taxon>
        <taxon>Pentapetalae</taxon>
        <taxon>rosids</taxon>
        <taxon>fabids</taxon>
        <taxon>Malpighiales</taxon>
        <taxon>Linaceae</taxon>
        <taxon>Linum</taxon>
    </lineage>
</organism>
<reference evidence="1" key="1">
    <citation type="submission" date="2022-08" db="EMBL/GenBank/DDBJ databases">
        <authorList>
            <person name="Gutierrez-Valencia J."/>
        </authorList>
    </citation>
    <scope>NUCLEOTIDE SEQUENCE</scope>
</reference>
<dbReference type="AlphaFoldDB" id="A0AAV0MEB8"/>
<protein>
    <submittedName>
        <fullName evidence="1">Uncharacterized protein</fullName>
    </submittedName>
</protein>
<dbReference type="Proteomes" id="UP001154282">
    <property type="component" value="Unassembled WGS sequence"/>
</dbReference>
<gene>
    <name evidence="1" type="ORF">LITE_LOCUS28235</name>
</gene>
<dbReference type="EMBL" id="CAMGYJ010000007">
    <property type="protein sequence ID" value="CAI0444760.1"/>
    <property type="molecule type" value="Genomic_DNA"/>
</dbReference>
<keyword evidence="2" id="KW-1185">Reference proteome</keyword>
<sequence>EKGGKFPQRLYWFLDRPLRLRSTSPFKGNSHSSLGVAESHFPTFTSFF</sequence>